<feature type="region of interest" description="Disordered" evidence="1">
    <location>
        <begin position="291"/>
        <end position="333"/>
    </location>
</feature>
<dbReference type="Gene3D" id="3.40.50.720">
    <property type="entry name" value="NAD(P)-binding Rossmann-like Domain"/>
    <property type="match status" value="1"/>
</dbReference>
<evidence type="ECO:0000259" key="2">
    <source>
        <dbReference type="Pfam" id="PF01370"/>
    </source>
</evidence>
<name>A0A0W1R973_9EURY</name>
<protein>
    <submittedName>
        <fullName evidence="3">Epimerase</fullName>
    </submittedName>
</protein>
<feature type="domain" description="NAD-dependent epimerase/dehydratase" evidence="2">
    <location>
        <begin position="92"/>
        <end position="223"/>
    </location>
</feature>
<dbReference type="Proteomes" id="UP000054387">
    <property type="component" value="Unassembled WGS sequence"/>
</dbReference>
<sequence>MKTALCIGGTRFIGRHTVEELLAHDYDVTTFTRGTHDDPFAGRGGVSHIPGDRTDREALESAAAEVDPDVVIDFCAYQPKEVEAATEVFSDARYVYVSSGSAYARPDVPMREDETPIHECTSEQAEDDSAESYGPRKAEGDRAVAVAAAEGVEAMAVRPMLVYGPHDYTERFAYWVGRVAEYDRVLVPGDGGSLLHRSYVEDVASALRIVAESGKPGEAYNVADRNAFSLSESLELVADALDTEVEVVEASERELADGGLDPTEFPLYTPQPMLVSTEKLASLGWESTPKAEAVAETATAHVENGRDGSENGPARGDEEQVLDAIGEMDSSDF</sequence>
<dbReference type="PANTHER" id="PTHR43245:SF13">
    <property type="entry name" value="UDP-D-APIOSE_UDP-D-XYLOSE SYNTHASE 2"/>
    <property type="match status" value="1"/>
</dbReference>
<dbReference type="InterPro" id="IPR001509">
    <property type="entry name" value="Epimerase_deHydtase"/>
</dbReference>
<proteinExistence type="predicted"/>
<organism evidence="3 4">
    <name type="scientific">Haloprofundus marisrubri</name>
    <dbReference type="NCBI Taxonomy" id="1514971"/>
    <lineage>
        <taxon>Archaea</taxon>
        <taxon>Methanobacteriati</taxon>
        <taxon>Methanobacteriota</taxon>
        <taxon>Stenosarchaea group</taxon>
        <taxon>Halobacteria</taxon>
        <taxon>Halobacteriales</taxon>
        <taxon>Haloferacaceae</taxon>
        <taxon>Haloprofundus</taxon>
    </lineage>
</organism>
<dbReference type="InterPro" id="IPR050177">
    <property type="entry name" value="Lipid_A_modif_metabolic_enz"/>
</dbReference>
<dbReference type="PANTHER" id="PTHR43245">
    <property type="entry name" value="BIFUNCTIONAL POLYMYXIN RESISTANCE PROTEIN ARNA"/>
    <property type="match status" value="1"/>
</dbReference>
<dbReference type="RefSeq" id="WP_058581178.1">
    <property type="nucleotide sequence ID" value="NZ_LOPU01000018.1"/>
</dbReference>
<dbReference type="InterPro" id="IPR036291">
    <property type="entry name" value="NAD(P)-bd_dom_sf"/>
</dbReference>
<feature type="region of interest" description="Disordered" evidence="1">
    <location>
        <begin position="118"/>
        <end position="137"/>
    </location>
</feature>
<evidence type="ECO:0000256" key="1">
    <source>
        <dbReference type="SAM" id="MobiDB-lite"/>
    </source>
</evidence>
<keyword evidence="4" id="KW-1185">Reference proteome</keyword>
<dbReference type="EMBL" id="LOPU01000018">
    <property type="protein sequence ID" value="KTG09823.1"/>
    <property type="molecule type" value="Genomic_DNA"/>
</dbReference>
<dbReference type="OrthoDB" id="312217at2157"/>
<accession>A0A0W1R973</accession>
<evidence type="ECO:0000313" key="3">
    <source>
        <dbReference type="EMBL" id="KTG09823.1"/>
    </source>
</evidence>
<dbReference type="AlphaFoldDB" id="A0A0W1R973"/>
<dbReference type="STRING" id="1514971.AUR64_09340"/>
<dbReference type="Pfam" id="PF01370">
    <property type="entry name" value="Epimerase"/>
    <property type="match status" value="2"/>
</dbReference>
<comment type="caution">
    <text evidence="3">The sequence shown here is derived from an EMBL/GenBank/DDBJ whole genome shotgun (WGS) entry which is preliminary data.</text>
</comment>
<dbReference type="SUPFAM" id="SSF51735">
    <property type="entry name" value="NAD(P)-binding Rossmann-fold domains"/>
    <property type="match status" value="1"/>
</dbReference>
<feature type="domain" description="NAD-dependent epimerase/dehydratase" evidence="2">
    <location>
        <begin position="5"/>
        <end position="78"/>
    </location>
</feature>
<feature type="compositionally biased region" description="Low complexity" evidence="1">
    <location>
        <begin position="291"/>
        <end position="302"/>
    </location>
</feature>
<gene>
    <name evidence="3" type="ORF">AUR64_09340</name>
</gene>
<reference evidence="3 4" key="1">
    <citation type="submission" date="2015-12" db="EMBL/GenBank/DDBJ databases">
        <title>Haloprofundus marisrubri gen. nov., sp. nov., an extremely halophilic archaeon isolated from the Discovery deep brine-seawater interface in the Red Sea.</title>
        <authorList>
            <person name="Zhang G."/>
            <person name="Stingl U."/>
            <person name="Rashid M."/>
        </authorList>
    </citation>
    <scope>NUCLEOTIDE SEQUENCE [LARGE SCALE GENOMIC DNA]</scope>
    <source>
        <strain evidence="3 4">SB9</strain>
    </source>
</reference>
<evidence type="ECO:0000313" key="4">
    <source>
        <dbReference type="Proteomes" id="UP000054387"/>
    </source>
</evidence>